<sequence length="216" mass="24170">MVRQRPRKSVEELYASKFEANPIKSQANNHVPKNLRDRGEYGGYIITSNTPYNASAQAATGNSAGLNGAINSMAMGVSSMATGRRKSARPASNNSKPDKYYGKDEKVLSLDDGKKDHSSGNKAKTARTEKNSYGPPAPMYNMPNLYDNKNFTTFADSSGQKDLRVQEHTNHHRHHHTNHHDDDKDDDTEEFFELIRQTVENAIGVSVRSFRANLIW</sequence>
<protein>
    <submittedName>
        <fullName evidence="2">(Mediterranean fruit fly) hypothetical protein</fullName>
    </submittedName>
</protein>
<reference evidence="2" key="1">
    <citation type="submission" date="2020-11" db="EMBL/GenBank/DDBJ databases">
        <authorList>
            <person name="Whitehead M."/>
        </authorList>
    </citation>
    <scope>NUCLEOTIDE SEQUENCE</scope>
    <source>
        <strain evidence="2">EGII</strain>
    </source>
</reference>
<dbReference type="Proteomes" id="UP000606786">
    <property type="component" value="Unassembled WGS sequence"/>
</dbReference>
<organism evidence="2 3">
    <name type="scientific">Ceratitis capitata</name>
    <name type="common">Mediterranean fruit fly</name>
    <name type="synonym">Tephritis capitata</name>
    <dbReference type="NCBI Taxonomy" id="7213"/>
    <lineage>
        <taxon>Eukaryota</taxon>
        <taxon>Metazoa</taxon>
        <taxon>Ecdysozoa</taxon>
        <taxon>Arthropoda</taxon>
        <taxon>Hexapoda</taxon>
        <taxon>Insecta</taxon>
        <taxon>Pterygota</taxon>
        <taxon>Neoptera</taxon>
        <taxon>Endopterygota</taxon>
        <taxon>Diptera</taxon>
        <taxon>Brachycera</taxon>
        <taxon>Muscomorpha</taxon>
        <taxon>Tephritoidea</taxon>
        <taxon>Tephritidae</taxon>
        <taxon>Ceratitis</taxon>
        <taxon>Ceratitis</taxon>
    </lineage>
</organism>
<evidence type="ECO:0000256" key="1">
    <source>
        <dbReference type="SAM" id="MobiDB-lite"/>
    </source>
</evidence>
<proteinExistence type="predicted"/>
<name>A0A811U0J1_CERCA</name>
<dbReference type="EMBL" id="CAJHJT010000001">
    <property type="protein sequence ID" value="CAD6991898.1"/>
    <property type="molecule type" value="Genomic_DNA"/>
</dbReference>
<keyword evidence="3" id="KW-1185">Reference proteome</keyword>
<dbReference type="AlphaFoldDB" id="A0A811U0J1"/>
<gene>
    <name evidence="2" type="ORF">CCAP1982_LOCUS788</name>
</gene>
<evidence type="ECO:0000313" key="2">
    <source>
        <dbReference type="EMBL" id="CAD6991898.1"/>
    </source>
</evidence>
<accession>A0A811U0J1</accession>
<feature type="region of interest" description="Disordered" evidence="1">
    <location>
        <begin position="80"/>
        <end position="137"/>
    </location>
</feature>
<feature type="compositionally biased region" description="Basic and acidic residues" evidence="1">
    <location>
        <begin position="96"/>
        <end position="119"/>
    </location>
</feature>
<evidence type="ECO:0000313" key="3">
    <source>
        <dbReference type="Proteomes" id="UP000606786"/>
    </source>
</evidence>
<feature type="region of interest" description="Disordered" evidence="1">
    <location>
        <begin position="167"/>
        <end position="186"/>
    </location>
</feature>
<comment type="caution">
    <text evidence="2">The sequence shown here is derived from an EMBL/GenBank/DDBJ whole genome shotgun (WGS) entry which is preliminary data.</text>
</comment>
<dbReference type="OrthoDB" id="8069054at2759"/>